<evidence type="ECO:0000256" key="1">
    <source>
        <dbReference type="ARBA" id="ARBA00001946"/>
    </source>
</evidence>
<dbReference type="GO" id="GO:0005524">
    <property type="term" value="F:ATP binding"/>
    <property type="evidence" value="ECO:0007669"/>
    <property type="project" value="UniProtKB-UniRule"/>
</dbReference>
<dbReference type="Pfam" id="PF00069">
    <property type="entry name" value="Pkinase"/>
    <property type="match status" value="1"/>
</dbReference>
<evidence type="ECO:0000259" key="16">
    <source>
        <dbReference type="PROSITE" id="PS50011"/>
    </source>
</evidence>
<dbReference type="Proteomes" id="UP000688137">
    <property type="component" value="Unassembled WGS sequence"/>
</dbReference>
<feature type="domain" description="Protein kinase" evidence="16">
    <location>
        <begin position="113"/>
        <end position="346"/>
    </location>
</feature>
<evidence type="ECO:0000256" key="4">
    <source>
        <dbReference type="ARBA" id="ARBA00022679"/>
    </source>
</evidence>
<sequence length="396" mass="45810">MENFFDKQAYQIETGIPIFKQIVLLKIQSNDVVRCHLKLENTQLSLYDYCKEELILNTINIANSYLEFTLHVCMGRGVYIKQSSKQLQIFGLTPQLIQILKLYGIQKDFATQYTVIKEIGRGSFGKVYQVKNVQNNQQYAVKMFEKQLLLDTKYRQAIRKEIQILRLMDHPNVLSIVECFESEQCIFLVEELLDSHLQIGVDCILKEEKAILILIKVLKGLEYIHSKNILHRDIKPNNILLRINGDPVISDFGFADFYRLDGNYLFLKCGTNGYLAPEMITTQNYNYKVDIYSLGVVFRQLLTGCASNLFDINTLSNDCQKLIQGMLCPNPNNRLSINEIRQNNLIRRILRRSQILKAMSNISEKAKCCFINDQKNDVETKSFSIFQSQIPSLKSL</sequence>
<comment type="cofactor">
    <cofactor evidence="1">
        <name>Mg(2+)</name>
        <dbReference type="ChEBI" id="CHEBI:18420"/>
    </cofactor>
</comment>
<dbReference type="PANTHER" id="PTHR43895">
    <property type="entry name" value="CALCIUM/CALMODULIN-DEPENDENT PROTEIN KINASE KINASE-RELATED"/>
    <property type="match status" value="1"/>
</dbReference>
<accession>A0A8S1NEW0</accession>
<keyword evidence="4" id="KW-0808">Transferase</keyword>
<evidence type="ECO:0000313" key="18">
    <source>
        <dbReference type="Proteomes" id="UP000688137"/>
    </source>
</evidence>
<dbReference type="PANTHER" id="PTHR43895:SF32">
    <property type="entry name" value="SERINE_THREONINE-PROTEIN KINASE CHK1"/>
    <property type="match status" value="1"/>
</dbReference>
<evidence type="ECO:0000256" key="5">
    <source>
        <dbReference type="ARBA" id="ARBA00022723"/>
    </source>
</evidence>
<dbReference type="FunFam" id="3.30.200.20:FF:000315">
    <property type="entry name" value="Calcium-dependent protein kinase 3"/>
    <property type="match status" value="1"/>
</dbReference>
<comment type="similarity">
    <text evidence="11">Belongs to the protein kinase superfamily. Ser/Thr protein kinase family. CDPK subfamily.</text>
</comment>
<evidence type="ECO:0000256" key="10">
    <source>
        <dbReference type="ARBA" id="ARBA00022840"/>
    </source>
</evidence>
<dbReference type="PROSITE" id="PS50011">
    <property type="entry name" value="PROTEIN_KINASE_DOM"/>
    <property type="match status" value="1"/>
</dbReference>
<comment type="catalytic activity">
    <reaction evidence="13">
        <text>L-seryl-[protein] + ATP = O-phospho-L-seryl-[protein] + ADP + H(+)</text>
        <dbReference type="Rhea" id="RHEA:17989"/>
        <dbReference type="Rhea" id="RHEA-COMP:9863"/>
        <dbReference type="Rhea" id="RHEA-COMP:11604"/>
        <dbReference type="ChEBI" id="CHEBI:15378"/>
        <dbReference type="ChEBI" id="CHEBI:29999"/>
        <dbReference type="ChEBI" id="CHEBI:30616"/>
        <dbReference type="ChEBI" id="CHEBI:83421"/>
        <dbReference type="ChEBI" id="CHEBI:456216"/>
        <dbReference type="EC" id="2.7.11.1"/>
    </reaction>
</comment>
<comment type="catalytic activity">
    <reaction evidence="12">
        <text>L-threonyl-[protein] + ATP = O-phospho-L-threonyl-[protein] + ADP + H(+)</text>
        <dbReference type="Rhea" id="RHEA:46608"/>
        <dbReference type="Rhea" id="RHEA-COMP:11060"/>
        <dbReference type="Rhea" id="RHEA-COMP:11605"/>
        <dbReference type="ChEBI" id="CHEBI:15378"/>
        <dbReference type="ChEBI" id="CHEBI:30013"/>
        <dbReference type="ChEBI" id="CHEBI:30616"/>
        <dbReference type="ChEBI" id="CHEBI:61977"/>
        <dbReference type="ChEBI" id="CHEBI:456216"/>
        <dbReference type="EC" id="2.7.11.1"/>
    </reaction>
</comment>
<organism evidence="17 18">
    <name type="scientific">Paramecium primaurelia</name>
    <dbReference type="NCBI Taxonomy" id="5886"/>
    <lineage>
        <taxon>Eukaryota</taxon>
        <taxon>Sar</taxon>
        <taxon>Alveolata</taxon>
        <taxon>Ciliophora</taxon>
        <taxon>Intramacronucleata</taxon>
        <taxon>Oligohymenophorea</taxon>
        <taxon>Peniculida</taxon>
        <taxon>Parameciidae</taxon>
        <taxon>Paramecium</taxon>
    </lineage>
</organism>
<dbReference type="EC" id="2.7.11.1" evidence="2"/>
<dbReference type="GO" id="GO:0007165">
    <property type="term" value="P:signal transduction"/>
    <property type="evidence" value="ECO:0007669"/>
    <property type="project" value="TreeGrafter"/>
</dbReference>
<feature type="binding site" evidence="14">
    <location>
        <position position="142"/>
    </location>
    <ligand>
        <name>ATP</name>
        <dbReference type="ChEBI" id="CHEBI:30616"/>
    </ligand>
</feature>
<proteinExistence type="inferred from homology"/>
<evidence type="ECO:0000256" key="13">
    <source>
        <dbReference type="ARBA" id="ARBA00048679"/>
    </source>
</evidence>
<evidence type="ECO:0000256" key="6">
    <source>
        <dbReference type="ARBA" id="ARBA00022737"/>
    </source>
</evidence>
<keyword evidence="6" id="KW-0677">Repeat</keyword>
<evidence type="ECO:0000256" key="3">
    <source>
        <dbReference type="ARBA" id="ARBA00022527"/>
    </source>
</evidence>
<dbReference type="InterPro" id="IPR000719">
    <property type="entry name" value="Prot_kinase_dom"/>
</dbReference>
<keyword evidence="18" id="KW-1185">Reference proteome</keyword>
<dbReference type="AlphaFoldDB" id="A0A8S1NEW0"/>
<name>A0A8S1NEW0_PARPR</name>
<keyword evidence="3 15" id="KW-0723">Serine/threonine-protein kinase</keyword>
<dbReference type="GO" id="GO:0004674">
    <property type="term" value="F:protein serine/threonine kinase activity"/>
    <property type="evidence" value="ECO:0007669"/>
    <property type="project" value="UniProtKB-KW"/>
</dbReference>
<dbReference type="InterPro" id="IPR008271">
    <property type="entry name" value="Ser/Thr_kinase_AS"/>
</dbReference>
<evidence type="ECO:0000256" key="7">
    <source>
        <dbReference type="ARBA" id="ARBA00022741"/>
    </source>
</evidence>
<dbReference type="EMBL" id="CAJJDM010000090">
    <property type="protein sequence ID" value="CAD8091140.1"/>
    <property type="molecule type" value="Genomic_DNA"/>
</dbReference>
<protein>
    <recommendedName>
        <fullName evidence="2">non-specific serine/threonine protein kinase</fullName>
        <ecNumber evidence="2">2.7.11.1</ecNumber>
    </recommendedName>
</protein>
<comment type="caution">
    <text evidence="17">The sequence shown here is derived from an EMBL/GenBank/DDBJ whole genome shotgun (WGS) entry which is preliminary data.</text>
</comment>
<evidence type="ECO:0000256" key="12">
    <source>
        <dbReference type="ARBA" id="ARBA00047899"/>
    </source>
</evidence>
<evidence type="ECO:0000256" key="2">
    <source>
        <dbReference type="ARBA" id="ARBA00012513"/>
    </source>
</evidence>
<dbReference type="PROSITE" id="PS00108">
    <property type="entry name" value="PROTEIN_KINASE_ST"/>
    <property type="match status" value="1"/>
</dbReference>
<keyword evidence="8" id="KW-0418">Kinase</keyword>
<keyword evidence="10 14" id="KW-0067">ATP-binding</keyword>
<evidence type="ECO:0000313" key="17">
    <source>
        <dbReference type="EMBL" id="CAD8091140.1"/>
    </source>
</evidence>
<reference evidence="17" key="1">
    <citation type="submission" date="2021-01" db="EMBL/GenBank/DDBJ databases">
        <authorList>
            <consortium name="Genoscope - CEA"/>
            <person name="William W."/>
        </authorList>
    </citation>
    <scope>NUCLEOTIDE SEQUENCE</scope>
</reference>
<evidence type="ECO:0000256" key="9">
    <source>
        <dbReference type="ARBA" id="ARBA00022837"/>
    </source>
</evidence>
<evidence type="ECO:0000256" key="15">
    <source>
        <dbReference type="RuleBase" id="RU000304"/>
    </source>
</evidence>
<gene>
    <name evidence="17" type="ORF">PPRIM_AZ9-3.1.T0870150</name>
</gene>
<dbReference type="GO" id="GO:0046872">
    <property type="term" value="F:metal ion binding"/>
    <property type="evidence" value="ECO:0007669"/>
    <property type="project" value="UniProtKB-KW"/>
</dbReference>
<keyword evidence="5" id="KW-0479">Metal-binding</keyword>
<dbReference type="InterPro" id="IPR017441">
    <property type="entry name" value="Protein_kinase_ATP_BS"/>
</dbReference>
<evidence type="ECO:0000256" key="14">
    <source>
        <dbReference type="PROSITE-ProRule" id="PRU10141"/>
    </source>
</evidence>
<keyword evidence="9" id="KW-0106">Calcium</keyword>
<evidence type="ECO:0000256" key="11">
    <source>
        <dbReference type="ARBA" id="ARBA00024334"/>
    </source>
</evidence>
<keyword evidence="7 14" id="KW-0547">Nucleotide-binding</keyword>
<dbReference type="SMART" id="SM00220">
    <property type="entry name" value="S_TKc"/>
    <property type="match status" value="1"/>
</dbReference>
<evidence type="ECO:0000256" key="8">
    <source>
        <dbReference type="ARBA" id="ARBA00022777"/>
    </source>
</evidence>
<dbReference type="PROSITE" id="PS00107">
    <property type="entry name" value="PROTEIN_KINASE_ATP"/>
    <property type="match status" value="1"/>
</dbReference>